<keyword evidence="5 6" id="KW-0862">Zinc</keyword>
<dbReference type="InterPro" id="IPR050202">
    <property type="entry name" value="Cyt/Deoxycyt_deaminase"/>
</dbReference>
<feature type="binding site" evidence="6 9">
    <location>
        <position position="102"/>
    </location>
    <ligand>
        <name>Zn(2+)</name>
        <dbReference type="ChEBI" id="CHEBI:29105"/>
        <note>catalytic</note>
    </ligand>
</feature>
<evidence type="ECO:0000256" key="2">
    <source>
        <dbReference type="ARBA" id="ARBA00011738"/>
    </source>
</evidence>
<comment type="catalytic activity">
    <reaction evidence="6">
        <text>cytidine + H2O + H(+) = uridine + NH4(+)</text>
        <dbReference type="Rhea" id="RHEA:16069"/>
        <dbReference type="ChEBI" id="CHEBI:15377"/>
        <dbReference type="ChEBI" id="CHEBI:15378"/>
        <dbReference type="ChEBI" id="CHEBI:16704"/>
        <dbReference type="ChEBI" id="CHEBI:17562"/>
        <dbReference type="ChEBI" id="CHEBI:28938"/>
        <dbReference type="EC" id="3.5.4.5"/>
    </reaction>
</comment>
<feature type="binding site" evidence="6 9">
    <location>
        <position position="132"/>
    </location>
    <ligand>
        <name>Zn(2+)</name>
        <dbReference type="ChEBI" id="CHEBI:29105"/>
        <note>catalytic</note>
    </ligand>
</feature>
<comment type="similarity">
    <text evidence="1 6">Belongs to the cytidine and deoxycytidylate deaminase family.</text>
</comment>
<dbReference type="FunFam" id="3.40.140.10:FF:000007">
    <property type="entry name" value="Cytidine deaminase"/>
    <property type="match status" value="1"/>
</dbReference>
<dbReference type="InterPro" id="IPR002125">
    <property type="entry name" value="CMP_dCMP_dom"/>
</dbReference>
<evidence type="ECO:0000256" key="5">
    <source>
        <dbReference type="ARBA" id="ARBA00022833"/>
    </source>
</evidence>
<name>A0A1G7YIK6_9VIBR</name>
<feature type="binding site" evidence="6 8">
    <location>
        <begin position="89"/>
        <end position="91"/>
    </location>
    <ligand>
        <name>substrate</name>
    </ligand>
</feature>
<dbReference type="PROSITE" id="PS51747">
    <property type="entry name" value="CYT_DCMP_DEAMINASES_2"/>
    <property type="match status" value="2"/>
</dbReference>
<evidence type="ECO:0000256" key="9">
    <source>
        <dbReference type="PIRSR" id="PIRSR006334-3"/>
    </source>
</evidence>
<comment type="function">
    <text evidence="6">This enzyme scavenges exogenous and endogenous cytidine and 2'-deoxycytidine for UMP synthesis.</text>
</comment>
<comment type="cofactor">
    <cofactor evidence="6 9">
        <name>Zn(2+)</name>
        <dbReference type="ChEBI" id="CHEBI:29105"/>
    </cofactor>
    <text evidence="6 9">Binds 1 zinc ion.</text>
</comment>
<protein>
    <recommendedName>
        <fullName evidence="6">Cytidine deaminase</fullName>
        <ecNumber evidence="6">3.5.4.5</ecNumber>
    </recommendedName>
    <alternativeName>
        <fullName evidence="6">Cytidine aminohydrolase</fullName>
        <shortName evidence="6">CDA</shortName>
    </alternativeName>
</protein>
<organism evidence="11 12">
    <name type="scientific">Vibrio xiamenensis</name>
    <dbReference type="NCBI Taxonomy" id="861298"/>
    <lineage>
        <taxon>Bacteria</taxon>
        <taxon>Pseudomonadati</taxon>
        <taxon>Pseudomonadota</taxon>
        <taxon>Gammaproteobacteria</taxon>
        <taxon>Vibrionales</taxon>
        <taxon>Vibrionaceae</taxon>
        <taxon>Vibrio</taxon>
    </lineage>
</organism>
<sequence length="295" mass="31567">MTSRIEQALQDMPSVVADYLAPLFLSDDFDATLSAQQFADLQSLTGLADDELRLSLLPLAAALAHTPLSNFNVGALARGTSGKIYFGANIEFDGVQLGQTIHAEQCAISHAWMKGETGIKDVTVNYSPCGHCRQFMNELTTAQELEIQLPERDPMSLQEYLPESFGPADLGIEAGLMSTTDHGLTCDDSDPLIQQALSALNKSYAPYTKNLSGLALKLTNGRVFLGAYAENAAFNPSLPPLQVALLQLLIANESLDDIEAAALVEMSSGTISHLACTQSTLEAINPDATLAYLSL</sequence>
<dbReference type="InterPro" id="IPR020797">
    <property type="entry name" value="Cytidine_deaminase_bacteria"/>
</dbReference>
<feature type="domain" description="CMP/dCMP-type deaminase" evidence="10">
    <location>
        <begin position="48"/>
        <end position="168"/>
    </location>
</feature>
<dbReference type="SUPFAM" id="SSF53927">
    <property type="entry name" value="Cytidine deaminase-like"/>
    <property type="match status" value="2"/>
</dbReference>
<dbReference type="HAMAP" id="MF_01558">
    <property type="entry name" value="Cyt_deam"/>
    <property type="match status" value="1"/>
</dbReference>
<dbReference type="GO" id="GO:0004126">
    <property type="term" value="F:cytidine deaminase activity"/>
    <property type="evidence" value="ECO:0007669"/>
    <property type="project" value="UniProtKB-UniRule"/>
</dbReference>
<dbReference type="OrthoDB" id="9795347at2"/>
<keyword evidence="12" id="KW-1185">Reference proteome</keyword>
<evidence type="ECO:0000256" key="4">
    <source>
        <dbReference type="ARBA" id="ARBA00022801"/>
    </source>
</evidence>
<evidence type="ECO:0000313" key="11">
    <source>
        <dbReference type="EMBL" id="SDG96227.1"/>
    </source>
</evidence>
<dbReference type="GO" id="GO:0072527">
    <property type="term" value="P:pyrimidine-containing compound metabolic process"/>
    <property type="evidence" value="ECO:0007669"/>
    <property type="project" value="UniProtKB-ARBA"/>
</dbReference>
<dbReference type="PANTHER" id="PTHR11644">
    <property type="entry name" value="CYTIDINE DEAMINASE"/>
    <property type="match status" value="1"/>
</dbReference>
<proteinExistence type="inferred from homology"/>
<dbReference type="RefSeq" id="WP_093270986.1">
    <property type="nucleotide sequence ID" value="NZ_FNDD01000005.1"/>
</dbReference>
<dbReference type="CDD" id="cd01283">
    <property type="entry name" value="cytidine_deaminase"/>
    <property type="match status" value="2"/>
</dbReference>
<gene>
    <name evidence="6" type="primary">cdd</name>
    <name evidence="11" type="ORF">SAMN04488136_105149</name>
</gene>
<dbReference type="AlphaFoldDB" id="A0A1G7YIK6"/>
<feature type="domain" description="CMP/dCMP-type deaminase" evidence="10">
    <location>
        <begin position="187"/>
        <end position="295"/>
    </location>
</feature>
<dbReference type="Pfam" id="PF00383">
    <property type="entry name" value="dCMP_cyt_deam_1"/>
    <property type="match status" value="1"/>
</dbReference>
<evidence type="ECO:0000256" key="1">
    <source>
        <dbReference type="ARBA" id="ARBA00006576"/>
    </source>
</evidence>
<accession>A0A1G7YIK6</accession>
<evidence type="ECO:0000256" key="3">
    <source>
        <dbReference type="ARBA" id="ARBA00022723"/>
    </source>
</evidence>
<dbReference type="InterPro" id="IPR016193">
    <property type="entry name" value="Cytidine_deaminase-like"/>
</dbReference>
<dbReference type="InterPro" id="IPR013171">
    <property type="entry name" value="Cyd/dCyd_deaminase_Zn-bd"/>
</dbReference>
<dbReference type="EC" id="3.5.4.5" evidence="6"/>
<dbReference type="GO" id="GO:0005829">
    <property type="term" value="C:cytosol"/>
    <property type="evidence" value="ECO:0007669"/>
    <property type="project" value="TreeGrafter"/>
</dbReference>
<dbReference type="PIRSF" id="PIRSF006334">
    <property type="entry name" value="Cdd_plus_pseudo"/>
    <property type="match status" value="1"/>
</dbReference>
<dbReference type="GO" id="GO:0042802">
    <property type="term" value="F:identical protein binding"/>
    <property type="evidence" value="ECO:0007669"/>
    <property type="project" value="UniProtKB-ARBA"/>
</dbReference>
<reference evidence="11 12" key="1">
    <citation type="submission" date="2016-10" db="EMBL/GenBank/DDBJ databases">
        <authorList>
            <person name="de Groot N.N."/>
        </authorList>
    </citation>
    <scope>NUCLEOTIDE SEQUENCE [LARGE SCALE GENOMIC DNA]</scope>
    <source>
        <strain evidence="11 12">CGMCC 1.10228</strain>
    </source>
</reference>
<dbReference type="Pfam" id="PF08211">
    <property type="entry name" value="dCMP_cyt_deam_2"/>
    <property type="match status" value="1"/>
</dbReference>
<evidence type="ECO:0000313" key="12">
    <source>
        <dbReference type="Proteomes" id="UP000198854"/>
    </source>
</evidence>
<dbReference type="EMBL" id="FNDD01000005">
    <property type="protein sequence ID" value="SDG96227.1"/>
    <property type="molecule type" value="Genomic_DNA"/>
</dbReference>
<evidence type="ECO:0000256" key="6">
    <source>
        <dbReference type="HAMAP-Rule" id="MF_01558"/>
    </source>
</evidence>
<dbReference type="NCBIfam" id="TIGR01355">
    <property type="entry name" value="cyt_deam_dimer"/>
    <property type="match status" value="1"/>
</dbReference>
<comment type="catalytic activity">
    <reaction evidence="6">
        <text>2'-deoxycytidine + H2O + H(+) = 2'-deoxyuridine + NH4(+)</text>
        <dbReference type="Rhea" id="RHEA:13433"/>
        <dbReference type="ChEBI" id="CHEBI:15377"/>
        <dbReference type="ChEBI" id="CHEBI:15378"/>
        <dbReference type="ChEBI" id="CHEBI:15698"/>
        <dbReference type="ChEBI" id="CHEBI:16450"/>
        <dbReference type="ChEBI" id="CHEBI:28938"/>
        <dbReference type="EC" id="3.5.4.5"/>
    </reaction>
</comment>
<dbReference type="InterPro" id="IPR016192">
    <property type="entry name" value="APOBEC/CMP_deaminase_Zn-bd"/>
</dbReference>
<dbReference type="NCBIfam" id="NF006537">
    <property type="entry name" value="PRK09027.1"/>
    <property type="match status" value="1"/>
</dbReference>
<evidence type="ECO:0000256" key="7">
    <source>
        <dbReference type="PIRSR" id="PIRSR006334-1"/>
    </source>
</evidence>
<feature type="active site" description="Proton donor" evidence="6 7">
    <location>
        <position position="104"/>
    </location>
</feature>
<comment type="subunit">
    <text evidence="2 6">Homodimer.</text>
</comment>
<keyword evidence="3 6" id="KW-0479">Metal-binding</keyword>
<dbReference type="GO" id="GO:0008270">
    <property type="term" value="F:zinc ion binding"/>
    <property type="evidence" value="ECO:0007669"/>
    <property type="project" value="UniProtKB-UniRule"/>
</dbReference>
<feature type="binding site" evidence="6 9">
    <location>
        <position position="129"/>
    </location>
    <ligand>
        <name>Zn(2+)</name>
        <dbReference type="ChEBI" id="CHEBI:29105"/>
        <note>catalytic</note>
    </ligand>
</feature>
<keyword evidence="4 6" id="KW-0378">Hydrolase</keyword>
<dbReference type="PANTHER" id="PTHR11644:SF2">
    <property type="entry name" value="CYTIDINE DEAMINASE"/>
    <property type="match status" value="1"/>
</dbReference>
<dbReference type="InterPro" id="IPR006263">
    <property type="entry name" value="Cyt_deam_dimer"/>
</dbReference>
<dbReference type="Proteomes" id="UP000198854">
    <property type="component" value="Unassembled WGS sequence"/>
</dbReference>
<dbReference type="Gene3D" id="3.40.140.10">
    <property type="entry name" value="Cytidine Deaminase, domain 2"/>
    <property type="match status" value="2"/>
</dbReference>
<dbReference type="GO" id="GO:0055086">
    <property type="term" value="P:nucleobase-containing small molecule metabolic process"/>
    <property type="evidence" value="ECO:0007669"/>
    <property type="project" value="UniProtKB-ARBA"/>
</dbReference>
<dbReference type="PROSITE" id="PS00903">
    <property type="entry name" value="CYT_DCMP_DEAMINASES_1"/>
    <property type="match status" value="1"/>
</dbReference>
<evidence type="ECO:0000259" key="10">
    <source>
        <dbReference type="PROSITE" id="PS51747"/>
    </source>
</evidence>
<evidence type="ECO:0000256" key="8">
    <source>
        <dbReference type="PIRSR" id="PIRSR006334-2"/>
    </source>
</evidence>
<dbReference type="STRING" id="861298.SAMN04488136_105149"/>